<evidence type="ECO:0000313" key="3">
    <source>
        <dbReference type="RefSeq" id="XP_028128260.1"/>
    </source>
</evidence>
<feature type="transmembrane region" description="Helical" evidence="1">
    <location>
        <begin position="113"/>
        <end position="133"/>
    </location>
</feature>
<proteinExistence type="predicted"/>
<dbReference type="InParanoid" id="A0A6P7F438"/>
<dbReference type="InterPro" id="IPR012464">
    <property type="entry name" value="DUF1676"/>
</dbReference>
<evidence type="ECO:0000256" key="2">
    <source>
        <dbReference type="SAM" id="SignalP"/>
    </source>
</evidence>
<keyword evidence="1" id="KW-0472">Membrane</keyword>
<keyword evidence="2" id="KW-0732">Signal</keyword>
<protein>
    <submittedName>
        <fullName evidence="3">Uncharacterized protein LOC114324593</fullName>
    </submittedName>
</protein>
<evidence type="ECO:0000256" key="1">
    <source>
        <dbReference type="SAM" id="Phobius"/>
    </source>
</evidence>
<gene>
    <name evidence="3" type="primary">LOC114324593</name>
</gene>
<accession>A0A6P7F438</accession>
<organism evidence="3">
    <name type="scientific">Diabrotica virgifera virgifera</name>
    <name type="common">western corn rootworm</name>
    <dbReference type="NCBI Taxonomy" id="50390"/>
    <lineage>
        <taxon>Eukaryota</taxon>
        <taxon>Metazoa</taxon>
        <taxon>Ecdysozoa</taxon>
        <taxon>Arthropoda</taxon>
        <taxon>Hexapoda</taxon>
        <taxon>Insecta</taxon>
        <taxon>Pterygota</taxon>
        <taxon>Neoptera</taxon>
        <taxon>Endopterygota</taxon>
        <taxon>Coleoptera</taxon>
        <taxon>Polyphaga</taxon>
        <taxon>Cucujiformia</taxon>
        <taxon>Chrysomeloidea</taxon>
        <taxon>Chrysomelidae</taxon>
        <taxon>Galerucinae</taxon>
        <taxon>Diabroticina</taxon>
        <taxon>Diabroticites</taxon>
        <taxon>Diabrotica</taxon>
    </lineage>
</organism>
<dbReference type="Pfam" id="PF07898">
    <property type="entry name" value="DUF1676"/>
    <property type="match status" value="1"/>
</dbReference>
<feature type="transmembrane region" description="Helical" evidence="1">
    <location>
        <begin position="87"/>
        <end position="107"/>
    </location>
</feature>
<sequence>MNWCILVFIVFCWKLVICHNDNVNDKGCCKETESRSLTNWQGTWSLYPTTATWSLQTRIPMTPEFADSSGQGRGRGKGKYKKRFKKFILPLLLAYKLKFFTLIPVLIGGLVLLTGATGLAGFFFALFAAVMGLKSTGGSHKRTL</sequence>
<dbReference type="AlphaFoldDB" id="A0A6P7F438"/>
<name>A0A6P7F438_DIAVI</name>
<feature type="signal peptide" evidence="2">
    <location>
        <begin position="1"/>
        <end position="18"/>
    </location>
</feature>
<dbReference type="RefSeq" id="XP_028128260.1">
    <property type="nucleotide sequence ID" value="XM_028272459.1"/>
</dbReference>
<keyword evidence="1" id="KW-0812">Transmembrane</keyword>
<reference evidence="3" key="1">
    <citation type="submission" date="2025-08" db="UniProtKB">
        <authorList>
            <consortium name="RefSeq"/>
        </authorList>
    </citation>
    <scope>IDENTIFICATION</scope>
    <source>
        <tissue evidence="3">Whole insect</tissue>
    </source>
</reference>
<feature type="chain" id="PRO_5028204622" evidence="2">
    <location>
        <begin position="19"/>
        <end position="144"/>
    </location>
</feature>
<keyword evidence="1" id="KW-1133">Transmembrane helix</keyword>